<proteinExistence type="predicted"/>
<evidence type="ECO:0000313" key="2">
    <source>
        <dbReference type="Proteomes" id="UP001157017"/>
    </source>
</evidence>
<keyword evidence="2" id="KW-1185">Reference proteome</keyword>
<dbReference type="EMBL" id="BSUZ01000001">
    <property type="protein sequence ID" value="GMA88273.1"/>
    <property type="molecule type" value="Genomic_DNA"/>
</dbReference>
<gene>
    <name evidence="1" type="ORF">GCM10025868_35230</name>
</gene>
<evidence type="ECO:0000313" key="1">
    <source>
        <dbReference type="EMBL" id="GMA88273.1"/>
    </source>
</evidence>
<comment type="caution">
    <text evidence="1">The sequence shown here is derived from an EMBL/GenBank/DDBJ whole genome shotgun (WGS) entry which is preliminary data.</text>
</comment>
<dbReference type="Proteomes" id="UP001157017">
    <property type="component" value="Unassembled WGS sequence"/>
</dbReference>
<reference evidence="2" key="1">
    <citation type="journal article" date="2019" name="Int. J. Syst. Evol. Microbiol.">
        <title>The Global Catalogue of Microorganisms (GCM) 10K type strain sequencing project: providing services to taxonomists for standard genome sequencing and annotation.</title>
        <authorList>
            <consortium name="The Broad Institute Genomics Platform"/>
            <consortium name="The Broad Institute Genome Sequencing Center for Infectious Disease"/>
            <person name="Wu L."/>
            <person name="Ma J."/>
        </authorList>
    </citation>
    <scope>NUCLEOTIDE SEQUENCE [LARGE SCALE GENOMIC DNA]</scope>
    <source>
        <strain evidence="2">NBRC 108730</strain>
    </source>
</reference>
<accession>A0ABQ6JJ89</accession>
<organism evidence="1 2">
    <name type="scientific">Angustibacter aerolatus</name>
    <dbReference type="NCBI Taxonomy" id="1162965"/>
    <lineage>
        <taxon>Bacteria</taxon>
        <taxon>Bacillati</taxon>
        <taxon>Actinomycetota</taxon>
        <taxon>Actinomycetes</taxon>
        <taxon>Kineosporiales</taxon>
        <taxon>Kineosporiaceae</taxon>
    </lineage>
</organism>
<sequence>MVLTMVLTPTIEPGGQRQTASLFDVFNQHVITPTLVDPVNLKQYRVVSGYSALQSDPTGVSASSGQPMFAYAVFAAPQDPIDAIDVQVADSLPRFTDVPIR</sequence>
<name>A0ABQ6JJ89_9ACTN</name>
<protein>
    <submittedName>
        <fullName evidence="1">Uncharacterized protein</fullName>
    </submittedName>
</protein>